<evidence type="ECO:0000256" key="1">
    <source>
        <dbReference type="SAM" id="MobiDB-lite"/>
    </source>
</evidence>
<dbReference type="PANTHER" id="PTHR14389:SF14">
    <property type="entry name" value="SERINE PROTEASE FAM111A"/>
    <property type="match status" value="1"/>
</dbReference>
<comment type="caution">
    <text evidence="2">The sequence shown here is derived from an EMBL/GenBank/DDBJ whole genome shotgun (WGS) entry which is preliminary data.</text>
</comment>
<dbReference type="GO" id="GO:0006260">
    <property type="term" value="P:DNA replication"/>
    <property type="evidence" value="ECO:0007669"/>
    <property type="project" value="TreeGrafter"/>
</dbReference>
<reference evidence="2 3" key="1">
    <citation type="journal article" date="2023" name="bioRxiv">
        <title>Conserved and derived expression patterns and positive selection on dental genes reveal complex evolutionary context of ever-growing rodent molars.</title>
        <authorList>
            <person name="Calamari Z.T."/>
            <person name="Song A."/>
            <person name="Cohen E."/>
            <person name="Akter M."/>
            <person name="Roy R.D."/>
            <person name="Hallikas O."/>
            <person name="Christensen M.M."/>
            <person name="Li P."/>
            <person name="Marangoni P."/>
            <person name="Jernvall J."/>
            <person name="Klein O.D."/>
        </authorList>
    </citation>
    <scope>NUCLEOTIDE SEQUENCE [LARGE SCALE GENOMIC DNA]</scope>
    <source>
        <strain evidence="2">V071</strain>
    </source>
</reference>
<dbReference type="GO" id="GO:0000785">
    <property type="term" value="C:chromatin"/>
    <property type="evidence" value="ECO:0007669"/>
    <property type="project" value="TreeGrafter"/>
</dbReference>
<dbReference type="GO" id="GO:0005634">
    <property type="term" value="C:nucleus"/>
    <property type="evidence" value="ECO:0007669"/>
    <property type="project" value="TreeGrafter"/>
</dbReference>
<proteinExistence type="predicted"/>
<feature type="compositionally biased region" description="Polar residues" evidence="1">
    <location>
        <begin position="59"/>
        <end position="77"/>
    </location>
</feature>
<evidence type="ECO:0008006" key="4">
    <source>
        <dbReference type="Google" id="ProtNLM"/>
    </source>
</evidence>
<protein>
    <recommendedName>
        <fullName evidence="4">Family with sequence similarity 111 member A</fullName>
    </recommendedName>
</protein>
<sequence length="619" mass="69849">MVTAQFSFPALFISLLNKGLILTPTCGFGYTIYLVPKEGQNDSSTSQVKGISRKMPRDITNTQDQRPLSSKKIQQDQIPPPNKKILITLDVNRRKNKQMKHELTHSEKSSLYAALSTLNAVKEEIENQQGKEMLVCGKEGIEGYINLGMPLCCFPEGCHLVITFLPCKSEPEDNKQLSEPRDQPSTSYVRFYIHAIGSKIKRIVKNGKLHKKGNKLCVYGLKGETIKDTLRKDGRFNSFVEGDDWKLIIDLDTIIENTQPVDELDGKLFQVEVEQTNNPRITSVTQNSELENRSFHEVEEHIVDQYPVLKEQREKFRAYIGDKNDKRKKKASLFKMHKENFGKLTKNSTPVKVVKHLAQASDSTGFLWWNNNGKGGCATCFVFKESYIFTCRHVITDIVGEGVEPTKWASTISRCVKVIFDYLEFPPREDNAFNVKPWFEISNKNLDYAVLELEDNGRQVPAGLYNGIGPAPLNGLIYIIGHPDGEKKSQDGCTVVPQGSRERTCEENVQAREAAGDHVSRSFVPFYTQRSFQKLLHNSDVVTYDTTFFGGSSGSPVFDSNGSLVAMHTAGFTCEYESGVHSIIEFGSTMESIIADIKQNEDWYNKIFGNCQEEEMPNP</sequence>
<dbReference type="PANTHER" id="PTHR14389">
    <property type="entry name" value="SI:CH1073-475A24.1"/>
    <property type="match status" value="1"/>
</dbReference>
<feature type="region of interest" description="Disordered" evidence="1">
    <location>
        <begin position="40"/>
        <end position="77"/>
    </location>
</feature>
<keyword evidence="3" id="KW-1185">Reference proteome</keyword>
<dbReference type="Gene3D" id="2.40.10.10">
    <property type="entry name" value="Trypsin-like serine proteases"/>
    <property type="match status" value="1"/>
</dbReference>
<evidence type="ECO:0000313" key="2">
    <source>
        <dbReference type="EMBL" id="KAK7800514.1"/>
    </source>
</evidence>
<dbReference type="InterPro" id="IPR009003">
    <property type="entry name" value="Peptidase_S1_PA"/>
</dbReference>
<dbReference type="InterPro" id="IPR043504">
    <property type="entry name" value="Peptidase_S1_PA_chymotrypsin"/>
</dbReference>
<dbReference type="AlphaFoldDB" id="A0AAW0HCC4"/>
<organism evidence="2 3">
    <name type="scientific">Myodes glareolus</name>
    <name type="common">Bank vole</name>
    <name type="synonym">Clethrionomys glareolus</name>
    <dbReference type="NCBI Taxonomy" id="447135"/>
    <lineage>
        <taxon>Eukaryota</taxon>
        <taxon>Metazoa</taxon>
        <taxon>Chordata</taxon>
        <taxon>Craniata</taxon>
        <taxon>Vertebrata</taxon>
        <taxon>Euteleostomi</taxon>
        <taxon>Mammalia</taxon>
        <taxon>Eutheria</taxon>
        <taxon>Euarchontoglires</taxon>
        <taxon>Glires</taxon>
        <taxon>Rodentia</taxon>
        <taxon>Myomorpha</taxon>
        <taxon>Muroidea</taxon>
        <taxon>Cricetidae</taxon>
        <taxon>Arvicolinae</taxon>
        <taxon>Myodes</taxon>
    </lineage>
</organism>
<evidence type="ECO:0000313" key="3">
    <source>
        <dbReference type="Proteomes" id="UP001488838"/>
    </source>
</evidence>
<dbReference type="Pfam" id="PF13365">
    <property type="entry name" value="Trypsin_2"/>
    <property type="match status" value="1"/>
</dbReference>
<dbReference type="Proteomes" id="UP001488838">
    <property type="component" value="Unassembled WGS sequence"/>
</dbReference>
<name>A0AAW0HCC4_MYOGA</name>
<dbReference type="EMBL" id="JBBHLL010000547">
    <property type="protein sequence ID" value="KAK7800514.1"/>
    <property type="molecule type" value="Genomic_DNA"/>
</dbReference>
<dbReference type="SUPFAM" id="SSF50494">
    <property type="entry name" value="Trypsin-like serine proteases"/>
    <property type="match status" value="1"/>
</dbReference>
<gene>
    <name evidence="2" type="ORF">U0070_005409</name>
</gene>
<accession>A0AAW0HCC4</accession>